<dbReference type="InterPro" id="IPR032675">
    <property type="entry name" value="LRR_dom_sf"/>
</dbReference>
<dbReference type="Gene3D" id="3.80.10.10">
    <property type="entry name" value="Ribonuclease Inhibitor"/>
    <property type="match status" value="1"/>
</dbReference>
<reference evidence="2" key="1">
    <citation type="submission" date="2022-11" db="EMBL/GenBank/DDBJ databases">
        <title>Minimal conservation of predation-associated metabolite biosynthetic gene clusters underscores biosynthetic potential of Myxococcota including descriptions for ten novel species: Archangium lansinium sp. nov., Myxococcus landrumus sp. nov., Nannocystis bai.</title>
        <authorList>
            <person name="Ahearne A."/>
            <person name="Stevens C."/>
            <person name="Dowd S."/>
        </authorList>
    </citation>
    <scope>NUCLEOTIDE SEQUENCE</scope>
    <source>
        <strain evidence="2">Fl3</strain>
    </source>
</reference>
<dbReference type="PANTHER" id="PTHR43544:SF2">
    <property type="entry name" value="OXIDOREDUCTASE"/>
    <property type="match status" value="1"/>
</dbReference>
<dbReference type="Gene3D" id="3.40.50.720">
    <property type="entry name" value="NAD(P)-binding Rossmann-like Domain"/>
    <property type="match status" value="1"/>
</dbReference>
<accession>A0ABY7H6Z9</accession>
<dbReference type="InterPro" id="IPR002347">
    <property type="entry name" value="SDR_fam"/>
</dbReference>
<dbReference type="SMART" id="SM00368">
    <property type="entry name" value="LRR_RI"/>
    <property type="match status" value="3"/>
</dbReference>
<evidence type="ECO:0000256" key="1">
    <source>
        <dbReference type="SAM" id="MobiDB-lite"/>
    </source>
</evidence>
<dbReference type="SUPFAM" id="SSF51735">
    <property type="entry name" value="NAD(P)-binding Rossmann-fold domains"/>
    <property type="match status" value="1"/>
</dbReference>
<feature type="compositionally biased region" description="Basic and acidic residues" evidence="1">
    <location>
        <begin position="305"/>
        <end position="315"/>
    </location>
</feature>
<dbReference type="PANTHER" id="PTHR43544">
    <property type="entry name" value="SHORT-CHAIN DEHYDROGENASE/REDUCTASE"/>
    <property type="match status" value="1"/>
</dbReference>
<feature type="region of interest" description="Disordered" evidence="1">
    <location>
        <begin position="292"/>
        <end position="315"/>
    </location>
</feature>
<sequence length="699" mass="77395">MATPIDRASLLADLCSDPELAQPRRLVHGAVLPGAHLDLEGLDLAALLPALDLPALRGLWLGDCALGPDLAPDLAALLARHPRLEHLSLCNNPLGPRSLAELLPALAGHPSLRGLDLAGTALPPASICLIGHALKDTNITDLRLGGNEPLDVPATAEWVRLLAHGRWHRLALPPSADPAALVAALEKSNSQLCALDLGDLATDLRQRLVARLAHNANRRPARRPSPDLARLRRVLPPLAPVPELPPPLTDADLAAALRLLSHLSLRPSLLRGDHPQLVDLRRAIFGFHRDDRRHARSERRRDRRRREAQQAEDRARIDDAAIRRRQLGVATATSEPPDPTIHELHTARPCYVCKQPYRRLHFFYDRLCPACAARSYARRGDLVDLRGRVALVTGGRIKIGHQVALRLLRWGARVIVTTRFARDAARRFADEPDFADFRDRLEIVHLDLRQIPRVEAFAARLDAELPALDILVNNAAQTVHRPPEYHAALLADEARHEALPPALQSLLAQPHVPGDISLPEHPLFPQRSDDGFGQPLDLRERNSWRLRLDEVGTIEMVEVQLINAVAPFVLNARLRPTMARAVGAAFIVNVSAPEGRFDRDWKAPYHPHTNMAKAALNMMTRTAADDYATDRIYMTSVDTGWASNENPAPIADAMRERGFMPPLDLVDAAARVCDPIVRGLRDGEFLRGIFLKDFEPISW</sequence>
<dbReference type="SUPFAM" id="SSF52047">
    <property type="entry name" value="RNI-like"/>
    <property type="match status" value="1"/>
</dbReference>
<organism evidence="2 3">
    <name type="scientific">Nannocystis punicea</name>
    <dbReference type="NCBI Taxonomy" id="2995304"/>
    <lineage>
        <taxon>Bacteria</taxon>
        <taxon>Pseudomonadati</taxon>
        <taxon>Myxococcota</taxon>
        <taxon>Polyangia</taxon>
        <taxon>Nannocystales</taxon>
        <taxon>Nannocystaceae</taxon>
        <taxon>Nannocystis</taxon>
    </lineage>
</organism>
<evidence type="ECO:0000313" key="2">
    <source>
        <dbReference type="EMBL" id="WAS94865.1"/>
    </source>
</evidence>
<dbReference type="InterPro" id="IPR036291">
    <property type="entry name" value="NAD(P)-bd_dom_sf"/>
</dbReference>
<dbReference type="Pfam" id="PF00106">
    <property type="entry name" value="adh_short"/>
    <property type="match status" value="1"/>
</dbReference>
<name>A0ABY7H6Z9_9BACT</name>
<protein>
    <submittedName>
        <fullName evidence="2">SDR family NAD(P)-dependent oxidoreductase</fullName>
    </submittedName>
</protein>
<gene>
    <name evidence="2" type="ORF">O0S08_01780</name>
</gene>
<keyword evidence="3" id="KW-1185">Reference proteome</keyword>
<dbReference type="RefSeq" id="WP_269037200.1">
    <property type="nucleotide sequence ID" value="NZ_CP114040.1"/>
</dbReference>
<feature type="compositionally biased region" description="Basic residues" evidence="1">
    <location>
        <begin position="294"/>
        <end position="304"/>
    </location>
</feature>
<dbReference type="Proteomes" id="UP001164459">
    <property type="component" value="Chromosome"/>
</dbReference>
<dbReference type="InterPro" id="IPR051468">
    <property type="entry name" value="Fungal_SecMetab_SDRs"/>
</dbReference>
<evidence type="ECO:0000313" key="3">
    <source>
        <dbReference type="Proteomes" id="UP001164459"/>
    </source>
</evidence>
<dbReference type="PRINTS" id="PR00081">
    <property type="entry name" value="GDHRDH"/>
</dbReference>
<dbReference type="EMBL" id="CP114040">
    <property type="protein sequence ID" value="WAS94865.1"/>
    <property type="molecule type" value="Genomic_DNA"/>
</dbReference>
<proteinExistence type="predicted"/>